<dbReference type="GeneID" id="66058749"/>
<accession>A0A5S6PD85</accession>
<reference evidence="1" key="2">
    <citation type="submission" date="2019-04" db="EMBL/GenBank/DDBJ databases">
        <authorList>
            <person name="Howe K."/>
            <person name="Paulini M."/>
            <person name="Williams G."/>
        </authorList>
    </citation>
    <scope>NUCLEOTIDE SEQUENCE [LARGE SCALE GENOMIC DNA]</scope>
    <source>
        <strain evidence="1">FR3</strain>
    </source>
</reference>
<sequence length="89" mass="10147">MKVNKFTKLDLNLPQQLLVQKKHEHEQSSIVPANHIAYTLRMTITPQVGLQGEHTTMISSASSDDSIISYFCYARWLSNEDDHNETTLS</sequence>
<dbReference type="RefSeq" id="XP_042932534.1">
    <property type="nucleotide sequence ID" value="XM_043076600.1"/>
</dbReference>
<reference evidence="3" key="3">
    <citation type="submission" date="2019-12" db="UniProtKB">
        <authorList>
            <consortium name="WormBaseParasite"/>
        </authorList>
    </citation>
    <scope>IDENTIFICATION</scope>
</reference>
<dbReference type="Proteomes" id="UP000006672">
    <property type="component" value="Unassembled WGS sequence"/>
</dbReference>
<keyword evidence="2" id="KW-1185">Reference proteome</keyword>
<evidence type="ECO:0000313" key="3">
    <source>
        <dbReference type="WBParaSite" id="Bm17373.1"/>
    </source>
</evidence>
<evidence type="ECO:0000313" key="1">
    <source>
        <dbReference type="EMBL" id="VIO90842.1"/>
    </source>
</evidence>
<dbReference type="WBParaSite" id="Bm17373.1">
    <property type="protein sequence ID" value="Bm17373.1"/>
    <property type="gene ID" value="WBGene00268516"/>
</dbReference>
<dbReference type="KEGG" id="bmy:BM_BM17373"/>
<dbReference type="EMBL" id="CAAKNF010000192">
    <property type="protein sequence ID" value="VIO90842.1"/>
    <property type="molecule type" value="Genomic_DNA"/>
</dbReference>
<accession>A0A4E9F4G4</accession>
<reference evidence="2" key="1">
    <citation type="journal article" date="2007" name="Science">
        <title>Draft genome of the filarial nematode parasite Brugia malayi.</title>
        <authorList>
            <person name="Ghedin E."/>
            <person name="Wang S."/>
            <person name="Spiro D."/>
            <person name="Caler E."/>
            <person name="Zhao Q."/>
            <person name="Crabtree J."/>
            <person name="Allen J.E."/>
            <person name="Delcher A.L."/>
            <person name="Guiliano D.B."/>
            <person name="Miranda-Saavedra D."/>
            <person name="Angiuoli S.V."/>
            <person name="Creasy T."/>
            <person name="Amedeo P."/>
            <person name="Haas B."/>
            <person name="El-Sayed N.M."/>
            <person name="Wortman J.R."/>
            <person name="Feldblyum T."/>
            <person name="Tallon L."/>
            <person name="Schatz M."/>
            <person name="Shumway M."/>
            <person name="Koo H."/>
            <person name="Salzberg S.L."/>
            <person name="Schobel S."/>
            <person name="Pertea M."/>
            <person name="Pop M."/>
            <person name="White O."/>
            <person name="Barton G.J."/>
            <person name="Carlow C.K."/>
            <person name="Crawford M.J."/>
            <person name="Daub J."/>
            <person name="Dimmic M.W."/>
            <person name="Estes C.F."/>
            <person name="Foster J.M."/>
            <person name="Ganatra M."/>
            <person name="Gregory W.F."/>
            <person name="Johnson N.M."/>
            <person name="Jin J."/>
            <person name="Komuniecki R."/>
            <person name="Korf I."/>
            <person name="Kumar S."/>
            <person name="Laney S."/>
            <person name="Li B.W."/>
            <person name="Li W."/>
            <person name="Lindblom T.H."/>
            <person name="Lustigman S."/>
            <person name="Ma D."/>
            <person name="Maina C.V."/>
            <person name="Martin D.M."/>
            <person name="McCarter J.P."/>
            <person name="McReynolds L."/>
            <person name="Mitreva M."/>
            <person name="Nutman T.B."/>
            <person name="Parkinson J."/>
            <person name="Peregrin-Alvarez J.M."/>
            <person name="Poole C."/>
            <person name="Ren Q."/>
            <person name="Saunders L."/>
            <person name="Sluder A.E."/>
            <person name="Smith K."/>
            <person name="Stanke M."/>
            <person name="Unnasch T.R."/>
            <person name="Ware J."/>
            <person name="Wei A.D."/>
            <person name="Weil G."/>
            <person name="Williams D.J."/>
            <person name="Zhang Y."/>
            <person name="Williams S.A."/>
            <person name="Fraser-Liggett C."/>
            <person name="Slatko B."/>
            <person name="Blaxter M.L."/>
            <person name="Scott A.L."/>
        </authorList>
    </citation>
    <scope>NUCLEOTIDE SEQUENCE</scope>
    <source>
        <strain evidence="2">FR3</strain>
    </source>
</reference>
<gene>
    <name evidence="1 3" type="primary">Bm17373</name>
    <name evidence="1" type="ORF">BM_BM17373</name>
</gene>
<name>A0A4E9F4G4_BRUMA</name>
<dbReference type="AlphaFoldDB" id="A0A4E9F4G4"/>
<protein>
    <submittedName>
        <fullName evidence="1 3">Uncharacterized protein</fullName>
    </submittedName>
</protein>
<proteinExistence type="predicted"/>
<dbReference type="CTD" id="66058749"/>
<evidence type="ECO:0000313" key="2">
    <source>
        <dbReference type="Proteomes" id="UP000006672"/>
    </source>
</evidence>
<organism evidence="1">
    <name type="scientific">Brugia malayi</name>
    <name type="common">Filarial nematode worm</name>
    <dbReference type="NCBI Taxonomy" id="6279"/>
    <lineage>
        <taxon>Eukaryota</taxon>
        <taxon>Metazoa</taxon>
        <taxon>Ecdysozoa</taxon>
        <taxon>Nematoda</taxon>
        <taxon>Chromadorea</taxon>
        <taxon>Rhabditida</taxon>
        <taxon>Spirurina</taxon>
        <taxon>Spiruromorpha</taxon>
        <taxon>Filarioidea</taxon>
        <taxon>Onchocercidae</taxon>
        <taxon>Brugia</taxon>
    </lineage>
</organism>